<dbReference type="InterPro" id="IPR037033">
    <property type="entry name" value="DNA-dir_RNAP_su2_hyb_sf"/>
</dbReference>
<evidence type="ECO:0000256" key="10">
    <source>
        <dbReference type="ARBA" id="ARBA00022887"/>
    </source>
</evidence>
<dbReference type="GO" id="GO:0000428">
    <property type="term" value="C:DNA-directed RNA polymerase complex"/>
    <property type="evidence" value="ECO:0007669"/>
    <property type="project" value="UniProtKB-KW"/>
</dbReference>
<evidence type="ECO:0000259" key="17">
    <source>
        <dbReference type="Pfam" id="PF04560"/>
    </source>
</evidence>
<evidence type="ECO:0000256" key="1">
    <source>
        <dbReference type="ARBA" id="ARBA00004026"/>
    </source>
</evidence>
<keyword evidence="11 14" id="KW-0804">Transcription</keyword>
<keyword evidence="10" id="KW-0933">Apicoplast</keyword>
<dbReference type="Pfam" id="PF04565">
    <property type="entry name" value="RNA_pol_Rpb2_3"/>
    <property type="match status" value="1"/>
</dbReference>
<evidence type="ECO:0000256" key="5">
    <source>
        <dbReference type="ARBA" id="ARBA00021955"/>
    </source>
</evidence>
<keyword evidence="15" id="KW-0812">Transmembrane</keyword>
<evidence type="ECO:0000259" key="16">
    <source>
        <dbReference type="Pfam" id="PF00562"/>
    </source>
</evidence>
<feature type="transmembrane region" description="Helical" evidence="15">
    <location>
        <begin position="135"/>
        <end position="153"/>
    </location>
</feature>
<dbReference type="PROSITE" id="PS01166">
    <property type="entry name" value="RNA_POL_BETA"/>
    <property type="match status" value="1"/>
</dbReference>
<evidence type="ECO:0000313" key="19">
    <source>
        <dbReference type="EMBL" id="AZL34676.1"/>
    </source>
</evidence>
<comment type="subcellular location">
    <subcellularLocation>
        <location evidence="2">Plastid</location>
        <location evidence="2">Apicoplast</location>
    </subcellularLocation>
</comment>
<dbReference type="EMBL" id="MH557086">
    <property type="protein sequence ID" value="AZL34676.1"/>
    <property type="molecule type" value="Genomic_DNA"/>
</dbReference>
<evidence type="ECO:0000256" key="12">
    <source>
        <dbReference type="ARBA" id="ARBA00026088"/>
    </source>
</evidence>
<comment type="subunit">
    <text evidence="12">In plastids the minimal PEP RNA polymerase catalytic core is composed of four subunits: alpha, beta, beta', and beta''. When a (nuclear-encoded) sigma factor is associated with the core the holoenzyme is formed, which can initiate transcription.</text>
</comment>
<keyword evidence="7" id="KW-0934">Plastid</keyword>
<name>A0A3S8TEK3_9APIC</name>
<dbReference type="InterPro" id="IPR015712">
    <property type="entry name" value="DNA-dir_RNA_pol_su2"/>
</dbReference>
<feature type="domain" description="RNA polymerase Rpb2" evidence="18">
    <location>
        <begin position="326"/>
        <end position="386"/>
    </location>
</feature>
<dbReference type="GO" id="GO:0020011">
    <property type="term" value="C:apicoplast"/>
    <property type="evidence" value="ECO:0007669"/>
    <property type="project" value="UniProtKB-SubCell"/>
</dbReference>
<feature type="domain" description="DNA-directed RNA polymerase subunit 2 hybrid-binding" evidence="16">
    <location>
        <begin position="524"/>
        <end position="915"/>
    </location>
</feature>
<reference evidence="19" key="1">
    <citation type="journal article" date="2018" name="Int. J. Parasitol.">
        <title>Next generation sequencing from Hepatozoon canis (Apicomplexa: Coccidia: Adeleorina): Complete apicoplast genome and multiple mitochondrion-associated sequences.</title>
        <authorList>
            <person name="Leveille A.N."/>
            <person name="Baneth G."/>
            <person name="Barta J.R."/>
        </authorList>
    </citation>
    <scope>NUCLEOTIDE SEQUENCE</scope>
</reference>
<dbReference type="InterPro" id="IPR007121">
    <property type="entry name" value="RNA_pol_bsu_CS"/>
</dbReference>
<comment type="catalytic activity">
    <reaction evidence="14">
        <text>RNA(n) + a ribonucleoside 5'-triphosphate = RNA(n+1) + diphosphate</text>
        <dbReference type="Rhea" id="RHEA:21248"/>
        <dbReference type="Rhea" id="RHEA-COMP:14527"/>
        <dbReference type="Rhea" id="RHEA-COMP:17342"/>
        <dbReference type="ChEBI" id="CHEBI:33019"/>
        <dbReference type="ChEBI" id="CHEBI:61557"/>
        <dbReference type="ChEBI" id="CHEBI:140395"/>
        <dbReference type="EC" id="2.7.7.6"/>
    </reaction>
</comment>
<protein>
    <recommendedName>
        <fullName evidence="5 14">DNA-directed RNA polymerase subunit beta</fullName>
        <ecNumber evidence="4 14">2.7.7.6</ecNumber>
    </recommendedName>
</protein>
<feature type="transmembrane region" description="Helical" evidence="15">
    <location>
        <begin position="94"/>
        <end position="114"/>
    </location>
</feature>
<keyword evidence="15" id="KW-0472">Membrane</keyword>
<dbReference type="GO" id="GO:0006351">
    <property type="term" value="P:DNA-templated transcription"/>
    <property type="evidence" value="ECO:0007669"/>
    <property type="project" value="InterPro"/>
</dbReference>
<evidence type="ECO:0000256" key="2">
    <source>
        <dbReference type="ARBA" id="ARBA00004467"/>
    </source>
</evidence>
<evidence type="ECO:0000256" key="8">
    <source>
        <dbReference type="ARBA" id="ARBA00022679"/>
    </source>
</evidence>
<accession>A0A3S8TEK3</accession>
<evidence type="ECO:0000256" key="15">
    <source>
        <dbReference type="SAM" id="Phobius"/>
    </source>
</evidence>
<dbReference type="GO" id="GO:0003899">
    <property type="term" value="F:DNA-directed RNA polymerase activity"/>
    <property type="evidence" value="ECO:0007669"/>
    <property type="project" value="UniProtKB-EC"/>
</dbReference>
<dbReference type="Gene3D" id="3.90.1800.10">
    <property type="entry name" value="RNA polymerase alpha subunit dimerisation domain"/>
    <property type="match status" value="1"/>
</dbReference>
<dbReference type="Gene3D" id="3.90.1100.10">
    <property type="match status" value="1"/>
</dbReference>
<dbReference type="InterPro" id="IPR007641">
    <property type="entry name" value="RNA_pol_Rpb2_7"/>
</dbReference>
<comment type="function">
    <text evidence="1 14">DNA-dependent RNA polymerase catalyzes the transcription of DNA into RNA using the four ribonucleoside triphosphates as substrates.</text>
</comment>
<evidence type="ECO:0000256" key="3">
    <source>
        <dbReference type="ARBA" id="ARBA00006835"/>
    </source>
</evidence>
<organism evidence="19">
    <name type="scientific">Hepatozoon canis</name>
    <dbReference type="NCBI Taxonomy" id="110120"/>
    <lineage>
        <taxon>Eukaryota</taxon>
        <taxon>Sar</taxon>
        <taxon>Alveolata</taxon>
        <taxon>Apicomplexa</taxon>
        <taxon>Adeleorina</taxon>
        <taxon>Hepatozoidae</taxon>
        <taxon>Hepatozoon</taxon>
    </lineage>
</organism>
<dbReference type="AlphaFoldDB" id="A0A3S8TEK3"/>
<dbReference type="EC" id="2.7.7.6" evidence="4 14"/>
<evidence type="ECO:0000256" key="11">
    <source>
        <dbReference type="ARBA" id="ARBA00023163"/>
    </source>
</evidence>
<evidence type="ECO:0000256" key="13">
    <source>
        <dbReference type="RuleBase" id="RU000434"/>
    </source>
</evidence>
<keyword evidence="9 14" id="KW-0548">Nucleotidyltransferase</keyword>
<dbReference type="Pfam" id="PF04560">
    <property type="entry name" value="RNA_pol_Rpb2_7"/>
    <property type="match status" value="1"/>
</dbReference>
<comment type="similarity">
    <text evidence="3 13">Belongs to the RNA polymerase beta chain family.</text>
</comment>
<dbReference type="SUPFAM" id="SSF64484">
    <property type="entry name" value="beta and beta-prime subunits of DNA dependent RNA-polymerase"/>
    <property type="match status" value="1"/>
</dbReference>
<dbReference type="GO" id="GO:0003677">
    <property type="term" value="F:DNA binding"/>
    <property type="evidence" value="ECO:0007669"/>
    <property type="project" value="InterPro"/>
</dbReference>
<proteinExistence type="inferred from homology"/>
<feature type="domain" description="RNA polymerase Rpb2" evidence="17">
    <location>
        <begin position="917"/>
        <end position="991"/>
    </location>
</feature>
<dbReference type="Gene3D" id="2.40.270.10">
    <property type="entry name" value="DNA-directed RNA polymerase, subunit 2, domain 6"/>
    <property type="match status" value="1"/>
</dbReference>
<sequence length="1007" mass="118334">MTTQIPYNYIFYPFIKNEYKSLFLINIYKYLKFTFLKKNNFIIKSYPFNYEVKITNIQSNTWLDCIQKYNYLIQIKLPIIIKNNITKTFIYKKFLYYTLPIPNFYSIFIINGIKRILLPNLVNYEGINFIIHNKYYINIYIINIILFKYNILFYVELDIINYSIYFIIPLLKVKINFIYLLYFLKINNKTIIKLSNYGKSFFLKTILVNSIKYHTNNIKKEIKVFSIILKNRFQTYKFNNKNLSITIELIKILDLLIDFSLNKISNKNHFGITKINISIKNLFSFLNTYNIFLYHNIEYFINNNKIINNYYNLYKEFLLINPLFRILDETNIVSEISDLFKIINYNFNTTSLIIRDFKINQLNNLCILHTSDGISSGILMSLTLNTFYDTKSNSISYFYFQDILTYKVPVNININRQEYLKIILMELYNKKLNYFNKFILPIFWYSNFSYTNCTKNTININFKHLLGPSENLIPFIFFTDPTRCLMGAKMQSQSIPILGNKKLLVLTGAENYMTYNYGLLYSIQEGVVTYVTSTKIIVKDILNREITYLLNNNKMTTQLTVKHLYPIVWVGERVLSGQLLVSSNYITGDEITTGSYIKVLYGSYFGYDYEDSIIASQKLLYNNIFTSLHIYVYEASYYYNYNGYEYSSLLIPNISIYFKRNLNIYGIIKEGSCVLDNDIIISKIVRRKVHLTINKLCYFISFLFGSILYNIINLSIKNSNNTFGKIIKVEIFLKNYLNIRVFIGNINLLKIGDKVCGRHGNKGIISYVSKNVDLPYMKNGEYPDIITGSLGVPSRMNLGQLYEGLFGIKGFFLDTRLLINNFINKYYGINYLKYYLYKSLLQSSCKTGYHTIYNAYDPGRVLTRDGRSGEKLKGALCFGIVHYFKLIHMIKDKVHSRTVGNYTNITQQPVRGKSRNGGQRFGEMEVWSLEAFGSAYLLRELLTSRSDDINSRNSLYNMILNNTEYVLDSSISEPFKIIIKELKGLSLNINLSILYPNLFYKMKQILF</sequence>
<dbReference type="Gene3D" id="2.40.50.100">
    <property type="match status" value="1"/>
</dbReference>
<evidence type="ECO:0000256" key="9">
    <source>
        <dbReference type="ARBA" id="ARBA00022695"/>
    </source>
</evidence>
<evidence type="ECO:0000256" key="7">
    <source>
        <dbReference type="ARBA" id="ARBA00022640"/>
    </source>
</evidence>
<dbReference type="Gene3D" id="2.40.50.150">
    <property type="match status" value="1"/>
</dbReference>
<evidence type="ECO:0000256" key="4">
    <source>
        <dbReference type="ARBA" id="ARBA00012418"/>
    </source>
</evidence>
<evidence type="ECO:0000259" key="18">
    <source>
        <dbReference type="Pfam" id="PF04565"/>
    </source>
</evidence>
<dbReference type="PANTHER" id="PTHR20856">
    <property type="entry name" value="DNA-DIRECTED RNA POLYMERASE I SUBUNIT 2"/>
    <property type="match status" value="1"/>
</dbReference>
<keyword evidence="6 14" id="KW-0240">DNA-directed RNA polymerase</keyword>
<keyword evidence="15" id="KW-1133">Transmembrane helix</keyword>
<evidence type="ECO:0000256" key="14">
    <source>
        <dbReference type="RuleBase" id="RU363031"/>
    </source>
</evidence>
<dbReference type="Pfam" id="PF00562">
    <property type="entry name" value="RNA_pol_Rpb2_6"/>
    <property type="match status" value="1"/>
</dbReference>
<evidence type="ECO:0000256" key="6">
    <source>
        <dbReference type="ARBA" id="ARBA00022478"/>
    </source>
</evidence>
<dbReference type="InterPro" id="IPR014724">
    <property type="entry name" value="RNA_pol_RPB2_OB-fold"/>
</dbReference>
<dbReference type="InterPro" id="IPR007645">
    <property type="entry name" value="RNA_pol_Rpb2_3"/>
</dbReference>
<keyword evidence="8 14" id="KW-0808">Transferase</keyword>
<feature type="transmembrane region" description="Helical" evidence="15">
    <location>
        <begin position="159"/>
        <end position="184"/>
    </location>
</feature>
<dbReference type="GO" id="GO:0032549">
    <property type="term" value="F:ribonucleoside binding"/>
    <property type="evidence" value="ECO:0007669"/>
    <property type="project" value="InterPro"/>
</dbReference>
<dbReference type="InterPro" id="IPR007120">
    <property type="entry name" value="DNA-dir_RNAP_su2_dom"/>
</dbReference>